<dbReference type="STRING" id="1862672.BO225_03340"/>
<dbReference type="GO" id="GO:0003677">
    <property type="term" value="F:DNA binding"/>
    <property type="evidence" value="ECO:0007669"/>
    <property type="project" value="UniProtKB-KW"/>
</dbReference>
<dbReference type="OrthoDB" id="9811174at2"/>
<dbReference type="GeneID" id="78274981"/>
<dbReference type="SMART" id="SM00422">
    <property type="entry name" value="HTH_MERR"/>
    <property type="match status" value="1"/>
</dbReference>
<dbReference type="PROSITE" id="PS50937">
    <property type="entry name" value="HTH_MERR_2"/>
    <property type="match status" value="1"/>
</dbReference>
<dbReference type="PANTHER" id="PTHR30204">
    <property type="entry name" value="REDOX-CYCLING DRUG-SENSING TRANSCRIPTIONAL ACTIVATOR SOXR"/>
    <property type="match status" value="1"/>
</dbReference>
<evidence type="ECO:0000313" key="3">
    <source>
        <dbReference type="EMBL" id="OLU47244.1"/>
    </source>
</evidence>
<dbReference type="InterPro" id="IPR047057">
    <property type="entry name" value="MerR_fam"/>
</dbReference>
<dbReference type="CDD" id="cd01109">
    <property type="entry name" value="HTH_YyaN"/>
    <property type="match status" value="1"/>
</dbReference>
<organism evidence="3 4">
    <name type="scientific">Dubosiella newyorkensis</name>
    <dbReference type="NCBI Taxonomy" id="1862672"/>
    <lineage>
        <taxon>Bacteria</taxon>
        <taxon>Bacillati</taxon>
        <taxon>Bacillota</taxon>
        <taxon>Erysipelotrichia</taxon>
        <taxon>Erysipelotrichales</taxon>
        <taxon>Erysipelotrichaceae</taxon>
        <taxon>Dubosiella</taxon>
    </lineage>
</organism>
<dbReference type="PANTHER" id="PTHR30204:SF98">
    <property type="entry name" value="HTH-TYPE TRANSCRIPTIONAL REGULATOR ADHR"/>
    <property type="match status" value="1"/>
</dbReference>
<gene>
    <name evidence="3" type="ORF">BO225_03340</name>
</gene>
<name>A0A1U7NP39_9FIRM</name>
<dbReference type="InterPro" id="IPR000551">
    <property type="entry name" value="MerR-type_HTH_dom"/>
</dbReference>
<feature type="domain" description="HTH merR-type" evidence="2">
    <location>
        <begin position="1"/>
        <end position="69"/>
    </location>
</feature>
<evidence type="ECO:0000259" key="2">
    <source>
        <dbReference type="PROSITE" id="PS50937"/>
    </source>
</evidence>
<protein>
    <submittedName>
        <fullName evidence="3">MerR family transcriptional regulator</fullName>
    </submittedName>
</protein>
<proteinExistence type="predicted"/>
<dbReference type="InterPro" id="IPR009061">
    <property type="entry name" value="DNA-bd_dom_put_sf"/>
</dbReference>
<keyword evidence="4" id="KW-1185">Reference proteome</keyword>
<dbReference type="AlphaFoldDB" id="A0A1U7NP39"/>
<keyword evidence="1" id="KW-0238">DNA-binding</keyword>
<sequence>MQIKEVSEKFNIKEDTLRYYEKVGMIPPVHRTSSGIRDYNETDLGWVELVLCMRKTGLPIQAIVEFVNLSKEGDTTLAKRLDLLQEQREILIQERIQMDQMLGRLDHKIDYYKKKLQKNEH</sequence>
<dbReference type="Gene3D" id="1.10.1660.10">
    <property type="match status" value="1"/>
</dbReference>
<dbReference type="Proteomes" id="UP000186705">
    <property type="component" value="Unassembled WGS sequence"/>
</dbReference>
<dbReference type="SUPFAM" id="SSF46955">
    <property type="entry name" value="Putative DNA-binding domain"/>
    <property type="match status" value="1"/>
</dbReference>
<accession>A0A1U7NP39</accession>
<dbReference type="EMBL" id="MPKA01000053">
    <property type="protein sequence ID" value="OLU47244.1"/>
    <property type="molecule type" value="Genomic_DNA"/>
</dbReference>
<reference evidence="3 4" key="1">
    <citation type="submission" date="2016-11" db="EMBL/GenBank/DDBJ databases">
        <title>Description of two novel members of the family Erysipelotrichaceae: Ileibacterium lipovorans gen. nov., sp. nov. and Dubosiella newyorkensis, gen. nov., sp. nov.</title>
        <authorList>
            <person name="Cox L.M."/>
            <person name="Sohn J."/>
            <person name="Tyrrell K.L."/>
            <person name="Citron D.M."/>
            <person name="Lawson P.A."/>
            <person name="Patel N.B."/>
            <person name="Iizumi T."/>
            <person name="Perez-Perez G.I."/>
            <person name="Goldstein E.J."/>
            <person name="Blaser M.J."/>
        </authorList>
    </citation>
    <scope>NUCLEOTIDE SEQUENCE [LARGE SCALE GENOMIC DNA]</scope>
    <source>
        <strain evidence="3 4">NYU-BL-A4</strain>
    </source>
</reference>
<dbReference type="RefSeq" id="WP_076340871.1">
    <property type="nucleotide sequence ID" value="NZ_CAJTMI010000011.1"/>
</dbReference>
<dbReference type="Pfam" id="PF13411">
    <property type="entry name" value="MerR_1"/>
    <property type="match status" value="1"/>
</dbReference>
<evidence type="ECO:0000256" key="1">
    <source>
        <dbReference type="ARBA" id="ARBA00023125"/>
    </source>
</evidence>
<comment type="caution">
    <text evidence="3">The sequence shown here is derived from an EMBL/GenBank/DDBJ whole genome shotgun (WGS) entry which is preliminary data.</text>
</comment>
<dbReference type="GO" id="GO:0003700">
    <property type="term" value="F:DNA-binding transcription factor activity"/>
    <property type="evidence" value="ECO:0007669"/>
    <property type="project" value="InterPro"/>
</dbReference>
<evidence type="ECO:0000313" key="4">
    <source>
        <dbReference type="Proteomes" id="UP000186705"/>
    </source>
</evidence>